<proteinExistence type="predicted"/>
<keyword evidence="4" id="KW-1185">Reference proteome</keyword>
<evidence type="ECO:0000256" key="1">
    <source>
        <dbReference type="SAM" id="MobiDB-lite"/>
    </source>
</evidence>
<organism evidence="2 4">
    <name type="scientific">Etheostoma spectabile</name>
    <name type="common">orangethroat darter</name>
    <dbReference type="NCBI Taxonomy" id="54343"/>
    <lineage>
        <taxon>Eukaryota</taxon>
        <taxon>Metazoa</taxon>
        <taxon>Chordata</taxon>
        <taxon>Craniata</taxon>
        <taxon>Vertebrata</taxon>
        <taxon>Euteleostomi</taxon>
        <taxon>Actinopterygii</taxon>
        <taxon>Neopterygii</taxon>
        <taxon>Teleostei</taxon>
        <taxon>Neoteleostei</taxon>
        <taxon>Acanthomorphata</taxon>
        <taxon>Eupercaria</taxon>
        <taxon>Perciformes</taxon>
        <taxon>Percoidei</taxon>
        <taxon>Percidae</taxon>
        <taxon>Etheostomatinae</taxon>
        <taxon>Etheostoma</taxon>
    </lineage>
</organism>
<protein>
    <submittedName>
        <fullName evidence="2">Uncharacterized protein</fullName>
    </submittedName>
</protein>
<dbReference type="AlphaFoldDB" id="A0A5J5CFD4"/>
<accession>A0A5J5CFD4</accession>
<dbReference type="EMBL" id="VOFY01000049">
    <property type="protein sequence ID" value="KAA8579049.1"/>
    <property type="molecule type" value="Genomic_DNA"/>
</dbReference>
<gene>
    <name evidence="2" type="ORF">FQN60_000080</name>
    <name evidence="3" type="ORF">FQN60_016741</name>
</gene>
<feature type="compositionally biased region" description="Polar residues" evidence="1">
    <location>
        <begin position="125"/>
        <end position="136"/>
    </location>
</feature>
<sequence length="142" mass="16156">MCDYFSPSKMRPYNRSKDSGESLAGEVQETHPESPSSGEEEEEELDNEYTSSYSHMLSVHLRMSTPCLTKYPQNTDRCSPADTAFTKWADNSGSVTHWTPYQRLHYRAPPQQSLGCHEEAEQPPNIRQTNTTTHSLTLRRGS</sequence>
<evidence type="ECO:0000313" key="2">
    <source>
        <dbReference type="EMBL" id="KAA8579049.1"/>
    </source>
</evidence>
<name>A0A5J5CFD4_9PERO</name>
<feature type="compositionally biased region" description="Acidic residues" evidence="1">
    <location>
        <begin position="38"/>
        <end position="47"/>
    </location>
</feature>
<feature type="region of interest" description="Disordered" evidence="1">
    <location>
        <begin position="114"/>
        <end position="142"/>
    </location>
</feature>
<feature type="region of interest" description="Disordered" evidence="1">
    <location>
        <begin position="1"/>
        <end position="53"/>
    </location>
</feature>
<dbReference type="Proteomes" id="UP000327493">
    <property type="component" value="Chromosome 12"/>
</dbReference>
<evidence type="ECO:0000313" key="4">
    <source>
        <dbReference type="Proteomes" id="UP000327493"/>
    </source>
</evidence>
<feature type="non-terminal residue" evidence="2">
    <location>
        <position position="142"/>
    </location>
</feature>
<reference evidence="2 4" key="1">
    <citation type="submission" date="2019-08" db="EMBL/GenBank/DDBJ databases">
        <title>A chromosome-level genome assembly, high-density linkage maps, and genome scans reveal the genomic architecture of hybrid incompatibilities underlying speciation via character displacement in darters (Percidae: Etheostominae).</title>
        <authorList>
            <person name="Moran R.L."/>
            <person name="Catchen J.M."/>
            <person name="Fuller R.C."/>
        </authorList>
    </citation>
    <scope>NUCLEOTIDE SEQUENCE [LARGE SCALE GENOMIC DNA]</scope>
    <source>
        <strain evidence="2">EspeVRDwgs_2016</strain>
        <tissue evidence="2">Muscle</tissue>
    </source>
</reference>
<dbReference type="EMBL" id="VOFY01000012">
    <property type="protein sequence ID" value="KAA8587879.1"/>
    <property type="molecule type" value="Genomic_DNA"/>
</dbReference>
<comment type="caution">
    <text evidence="2">The sequence shown here is derived from an EMBL/GenBank/DDBJ whole genome shotgun (WGS) entry which is preliminary data.</text>
</comment>
<evidence type="ECO:0000313" key="3">
    <source>
        <dbReference type="EMBL" id="KAA8587879.1"/>
    </source>
</evidence>